<evidence type="ECO:0000259" key="12">
    <source>
        <dbReference type="Pfam" id="PF03007"/>
    </source>
</evidence>
<evidence type="ECO:0000256" key="9">
    <source>
        <dbReference type="ARBA" id="ARBA00023315"/>
    </source>
</evidence>
<dbReference type="InterPro" id="IPR023213">
    <property type="entry name" value="CAT-like_dom_sf"/>
</dbReference>
<sequence length="425" mass="44465">MVDRLTVFDRAELATDVGPNPRHITVLLVLGGPAPDVAEVRRRLERAVESHPRLTARVHRPEGPFRAPTWEVGAVDLTRHVVHRTLPGADPVTVAVEDLARPLPADRPAWRLTVLDVGDDARSALVWTSHHVLGNGPSLLGLLLDALSDSPIDTARPSLPRRPGPARAGDAHAFTGRAGRSPLLRPVTAGVTAVSVTVDRAAVRAGARTCGATVNDALLWAWARAFGRADLAREGPGERVVVSVPVTVPGSRFGNHVGALRIAVPGGESIAAETLAVLAARTHHAKSRIRPWTWPLAPFGACVAARLGLMPVLLRRQRLLSTVVTHATGPPAPVRLVGAPLLWTVPLVPPVGNVTTCAVAVSLGGRLDVAVVCSPESADLADTLARDLHAGLDEIAALAAGTRMQLPGGAPEPRGRPVGDRTGGG</sequence>
<evidence type="ECO:0000256" key="8">
    <source>
        <dbReference type="ARBA" id="ARBA00023098"/>
    </source>
</evidence>
<evidence type="ECO:0000256" key="2">
    <source>
        <dbReference type="ARBA" id="ARBA00005189"/>
    </source>
</evidence>
<evidence type="ECO:0000256" key="1">
    <source>
        <dbReference type="ARBA" id="ARBA00004771"/>
    </source>
</evidence>
<evidence type="ECO:0000256" key="11">
    <source>
        <dbReference type="SAM" id="MobiDB-lite"/>
    </source>
</evidence>
<keyword evidence="7" id="KW-0319">Glycerol metabolism</keyword>
<reference evidence="14 15" key="1">
    <citation type="submission" date="2023-07" db="EMBL/GenBank/DDBJ databases">
        <title>Sorghum-associated microbial communities from plants grown in Nebraska, USA.</title>
        <authorList>
            <person name="Schachtman D."/>
        </authorList>
    </citation>
    <scope>NUCLEOTIDE SEQUENCE [LARGE SCALE GENOMIC DNA]</scope>
    <source>
        <strain evidence="14 15">BE332</strain>
    </source>
</reference>
<comment type="catalytic activity">
    <reaction evidence="10">
        <text>an acyl-CoA + a 1,2-diacyl-sn-glycerol = a triacyl-sn-glycerol + CoA</text>
        <dbReference type="Rhea" id="RHEA:10868"/>
        <dbReference type="ChEBI" id="CHEBI:17815"/>
        <dbReference type="ChEBI" id="CHEBI:57287"/>
        <dbReference type="ChEBI" id="CHEBI:58342"/>
        <dbReference type="ChEBI" id="CHEBI:64615"/>
        <dbReference type="EC" id="2.3.1.20"/>
    </reaction>
</comment>
<comment type="pathway">
    <text evidence="1">Glycerolipid metabolism; triacylglycerol biosynthesis.</text>
</comment>
<evidence type="ECO:0000256" key="5">
    <source>
        <dbReference type="ARBA" id="ARBA00022516"/>
    </source>
</evidence>
<evidence type="ECO:0000256" key="10">
    <source>
        <dbReference type="ARBA" id="ARBA00048109"/>
    </source>
</evidence>
<dbReference type="Pfam" id="PF03007">
    <property type="entry name" value="WS_DGAT_cat"/>
    <property type="match status" value="1"/>
</dbReference>
<accession>A0ABU0EHM4</accession>
<dbReference type="EC" id="2.3.1.20" evidence="4"/>
<feature type="domain" description="O-acyltransferase WSD1-like N-terminal" evidence="12">
    <location>
        <begin position="20"/>
        <end position="205"/>
    </location>
</feature>
<evidence type="ECO:0000256" key="3">
    <source>
        <dbReference type="ARBA" id="ARBA00009587"/>
    </source>
</evidence>
<keyword evidence="6" id="KW-0808">Transferase</keyword>
<keyword evidence="5" id="KW-0444">Lipid biosynthesis</keyword>
<organism evidence="14 15">
    <name type="scientific">Cellulomonas humilata</name>
    <dbReference type="NCBI Taxonomy" id="144055"/>
    <lineage>
        <taxon>Bacteria</taxon>
        <taxon>Bacillati</taxon>
        <taxon>Actinomycetota</taxon>
        <taxon>Actinomycetes</taxon>
        <taxon>Micrococcales</taxon>
        <taxon>Cellulomonadaceae</taxon>
        <taxon>Cellulomonas</taxon>
    </lineage>
</organism>
<comment type="pathway">
    <text evidence="2">Lipid metabolism.</text>
</comment>
<gene>
    <name evidence="14" type="ORF">J2X26_003036</name>
</gene>
<evidence type="ECO:0000256" key="4">
    <source>
        <dbReference type="ARBA" id="ARBA00013244"/>
    </source>
</evidence>
<dbReference type="Proteomes" id="UP001239626">
    <property type="component" value="Unassembled WGS sequence"/>
</dbReference>
<proteinExistence type="inferred from homology"/>
<evidence type="ECO:0000256" key="7">
    <source>
        <dbReference type="ARBA" id="ARBA00022798"/>
    </source>
</evidence>
<protein>
    <recommendedName>
        <fullName evidence="4">diacylglycerol O-acyltransferase</fullName>
        <ecNumber evidence="4">2.3.1.20</ecNumber>
    </recommendedName>
</protein>
<keyword evidence="8" id="KW-0443">Lipid metabolism</keyword>
<comment type="similarity">
    <text evidence="3">Belongs to the long-chain O-acyltransferase family.</text>
</comment>
<evidence type="ECO:0000313" key="15">
    <source>
        <dbReference type="Proteomes" id="UP001239626"/>
    </source>
</evidence>
<feature type="region of interest" description="Disordered" evidence="11">
    <location>
        <begin position="403"/>
        <end position="425"/>
    </location>
</feature>
<name>A0ABU0EHM4_9CELL</name>
<dbReference type="EMBL" id="JAUSVB010000004">
    <property type="protein sequence ID" value="MDQ0374709.1"/>
    <property type="molecule type" value="Genomic_DNA"/>
</dbReference>
<keyword evidence="9" id="KW-0012">Acyltransferase</keyword>
<dbReference type="PANTHER" id="PTHR31650:SF1">
    <property type="entry name" value="WAX ESTER SYNTHASE_DIACYLGLYCEROL ACYLTRANSFERASE 4-RELATED"/>
    <property type="match status" value="1"/>
</dbReference>
<dbReference type="InterPro" id="IPR009721">
    <property type="entry name" value="O-acyltransferase_WSD1_C"/>
</dbReference>
<dbReference type="Gene3D" id="3.30.559.10">
    <property type="entry name" value="Chloramphenicol acetyltransferase-like domain"/>
    <property type="match status" value="1"/>
</dbReference>
<feature type="domain" description="O-acyltransferase WSD1 C-terminal" evidence="13">
    <location>
        <begin position="254"/>
        <end position="395"/>
    </location>
</feature>
<dbReference type="PANTHER" id="PTHR31650">
    <property type="entry name" value="O-ACYLTRANSFERASE (WSD1-LIKE) FAMILY PROTEIN"/>
    <property type="match status" value="1"/>
</dbReference>
<evidence type="ECO:0000256" key="6">
    <source>
        <dbReference type="ARBA" id="ARBA00022679"/>
    </source>
</evidence>
<dbReference type="Pfam" id="PF06974">
    <property type="entry name" value="WS_DGAT_C"/>
    <property type="match status" value="1"/>
</dbReference>
<dbReference type="SUPFAM" id="SSF52777">
    <property type="entry name" value="CoA-dependent acyltransferases"/>
    <property type="match status" value="1"/>
</dbReference>
<evidence type="ECO:0000313" key="14">
    <source>
        <dbReference type="EMBL" id="MDQ0374709.1"/>
    </source>
</evidence>
<comment type="caution">
    <text evidence="14">The sequence shown here is derived from an EMBL/GenBank/DDBJ whole genome shotgun (WGS) entry which is preliminary data.</text>
</comment>
<evidence type="ECO:0000259" key="13">
    <source>
        <dbReference type="Pfam" id="PF06974"/>
    </source>
</evidence>
<keyword evidence="15" id="KW-1185">Reference proteome</keyword>
<dbReference type="InterPro" id="IPR004255">
    <property type="entry name" value="O-acyltransferase_WSD1_N"/>
</dbReference>
<dbReference type="RefSeq" id="WP_307493533.1">
    <property type="nucleotide sequence ID" value="NZ_JAUSVB010000004.1"/>
</dbReference>
<dbReference type="InterPro" id="IPR045034">
    <property type="entry name" value="O-acyltransferase_WSD1-like"/>
</dbReference>